<evidence type="ECO:0000256" key="7">
    <source>
        <dbReference type="ARBA" id="ARBA00049127"/>
    </source>
</evidence>
<dbReference type="eggNOG" id="COG0019">
    <property type="taxonomic scope" value="Bacteria"/>
</dbReference>
<dbReference type="OrthoDB" id="9802241at2"/>
<comment type="similarity">
    <text evidence="2">Belongs to the Orn/Lys/Arg decarboxylase class-II family.</text>
</comment>
<dbReference type="InterPro" id="IPR002433">
    <property type="entry name" value="Orn_de-COase"/>
</dbReference>
<dbReference type="PRINTS" id="PR01182">
    <property type="entry name" value="ORNDCRBXLASE"/>
</dbReference>
<dbReference type="PROSITE" id="PS00878">
    <property type="entry name" value="ODR_DC_2_1"/>
    <property type="match status" value="1"/>
</dbReference>
<gene>
    <name evidence="10" type="ORF">SAMN04487977_106104</name>
</gene>
<feature type="active site" description="Proton donor" evidence="8">
    <location>
        <position position="337"/>
    </location>
</feature>
<dbReference type="GO" id="GO:0033387">
    <property type="term" value="P:putrescine biosynthetic process from arginine, via ornithine"/>
    <property type="evidence" value="ECO:0007669"/>
    <property type="project" value="TreeGrafter"/>
</dbReference>
<dbReference type="GO" id="GO:0005737">
    <property type="term" value="C:cytoplasm"/>
    <property type="evidence" value="ECO:0007669"/>
    <property type="project" value="TreeGrafter"/>
</dbReference>
<dbReference type="PANTHER" id="PTHR11482">
    <property type="entry name" value="ARGININE/DIAMINOPIMELATE/ORNITHINE DECARBOXYLASE"/>
    <property type="match status" value="1"/>
</dbReference>
<feature type="domain" description="Orn/DAP/Arg decarboxylase 2 N-terminal" evidence="9">
    <location>
        <begin position="33"/>
        <end position="269"/>
    </location>
</feature>
<organism evidence="10 11">
    <name type="scientific">Treponema bryantii</name>
    <dbReference type="NCBI Taxonomy" id="163"/>
    <lineage>
        <taxon>Bacteria</taxon>
        <taxon>Pseudomonadati</taxon>
        <taxon>Spirochaetota</taxon>
        <taxon>Spirochaetia</taxon>
        <taxon>Spirochaetales</taxon>
        <taxon>Treponemataceae</taxon>
        <taxon>Treponema</taxon>
    </lineage>
</organism>
<evidence type="ECO:0000256" key="5">
    <source>
        <dbReference type="ARBA" id="ARBA00034115"/>
    </source>
</evidence>
<dbReference type="FunFam" id="3.20.20.10:FF:000008">
    <property type="entry name" value="Ornithine decarboxylase"/>
    <property type="match status" value="1"/>
</dbReference>
<dbReference type="CDD" id="cd00622">
    <property type="entry name" value="PLPDE_III_ODC"/>
    <property type="match status" value="1"/>
</dbReference>
<dbReference type="AlphaFoldDB" id="A0A1H9HA10"/>
<evidence type="ECO:0000256" key="2">
    <source>
        <dbReference type="ARBA" id="ARBA00008872"/>
    </source>
</evidence>
<dbReference type="EMBL" id="FOFU01000006">
    <property type="protein sequence ID" value="SEQ59057.1"/>
    <property type="molecule type" value="Genomic_DNA"/>
</dbReference>
<dbReference type="InterPro" id="IPR022657">
    <property type="entry name" value="De-COase2_CS"/>
</dbReference>
<protein>
    <recommendedName>
        <fullName evidence="6">ornithine decarboxylase</fullName>
        <ecNumber evidence="6">4.1.1.17</ecNumber>
    </recommendedName>
</protein>
<dbReference type="Gene3D" id="3.20.20.10">
    <property type="entry name" value="Alanine racemase"/>
    <property type="match status" value="1"/>
</dbReference>
<keyword evidence="4" id="KW-0456">Lyase</keyword>
<evidence type="ECO:0000256" key="1">
    <source>
        <dbReference type="ARBA" id="ARBA00001933"/>
    </source>
</evidence>
<keyword evidence="3 8" id="KW-0663">Pyridoxal phosphate</keyword>
<dbReference type="SUPFAM" id="SSF51419">
    <property type="entry name" value="PLP-binding barrel"/>
    <property type="match status" value="1"/>
</dbReference>
<dbReference type="EC" id="4.1.1.17" evidence="6"/>
<feature type="modified residue" description="N6-(pyridoxal phosphate)lysine" evidence="8">
    <location>
        <position position="56"/>
    </location>
</feature>
<accession>A0A1H9HA10</accession>
<dbReference type="Gene3D" id="2.40.37.10">
    <property type="entry name" value="Lyase, Ornithine Decarboxylase, Chain A, domain 1"/>
    <property type="match status" value="1"/>
</dbReference>
<dbReference type="InterPro" id="IPR000183">
    <property type="entry name" value="Orn/DAP/Arg_de-COase"/>
</dbReference>
<dbReference type="PANTHER" id="PTHR11482:SF6">
    <property type="entry name" value="ORNITHINE DECARBOXYLASE 1-RELATED"/>
    <property type="match status" value="1"/>
</dbReference>
<dbReference type="STRING" id="163.SAMN04487775_101146"/>
<evidence type="ECO:0000256" key="8">
    <source>
        <dbReference type="PIRSR" id="PIRSR600183-50"/>
    </source>
</evidence>
<dbReference type="GO" id="GO:0004586">
    <property type="term" value="F:ornithine decarboxylase activity"/>
    <property type="evidence" value="ECO:0007669"/>
    <property type="project" value="UniProtKB-EC"/>
</dbReference>
<evidence type="ECO:0000256" key="6">
    <source>
        <dbReference type="ARBA" id="ARBA00034138"/>
    </source>
</evidence>
<dbReference type="InterPro" id="IPR022644">
    <property type="entry name" value="De-COase2_N"/>
</dbReference>
<comment type="catalytic activity">
    <reaction evidence="7">
        <text>L-ornithine + H(+) = putrescine + CO2</text>
        <dbReference type="Rhea" id="RHEA:22964"/>
        <dbReference type="ChEBI" id="CHEBI:15378"/>
        <dbReference type="ChEBI" id="CHEBI:16526"/>
        <dbReference type="ChEBI" id="CHEBI:46911"/>
        <dbReference type="ChEBI" id="CHEBI:326268"/>
        <dbReference type="EC" id="4.1.1.17"/>
    </reaction>
</comment>
<reference evidence="10 11" key="1">
    <citation type="submission" date="2016-10" db="EMBL/GenBank/DDBJ databases">
        <authorList>
            <person name="de Groot N.N."/>
        </authorList>
    </citation>
    <scope>NUCLEOTIDE SEQUENCE [LARGE SCALE GENOMIC DNA]</scope>
    <source>
        <strain evidence="10 11">B25</strain>
    </source>
</reference>
<sequence length="390" mass="44074">MFNRKDYVSDKDWQRFLDFSKDLETPNVVINLNTIKQNYIRLRDSFPYARIYYAMKSNPGEPVLEMLAEMGSNFDIASRYELDMISKFNVSPDRLSYGNTIKKAKDIKYFYDKGVRMFATDSKDDLKAIAENAPGSRIYVRILVENSVSADWPLSRKFGCHPDMAYDLLVLARDLGLTPYGISFHVGSQQRDIGQWNDAIAKVKYLFTSLEEEEGIRLSMINMGGGFPASYIEPTNTLAEYASEITRYIQEDFGDDIPEIILEPGRSLVGDSGILTSEVILTSRKNNTALARWVYVDAGKFNGLIETLDESIKYPVVTSRDAPGEKEGVVIIAGPTCDSMDIMYEDAKYKLPISLKPGDKLYWLSTGAYTSTYASVAFNGFPPIKTYFMK</sequence>
<dbReference type="FunFam" id="2.40.37.10:FF:000004">
    <property type="entry name" value="Ornithine decarboxylase"/>
    <property type="match status" value="1"/>
</dbReference>
<dbReference type="InterPro" id="IPR009006">
    <property type="entry name" value="Ala_racemase/Decarboxylase_C"/>
</dbReference>
<keyword evidence="11" id="KW-1185">Reference proteome</keyword>
<dbReference type="RefSeq" id="WP_074644178.1">
    <property type="nucleotide sequence ID" value="NZ_AP025286.1"/>
</dbReference>
<evidence type="ECO:0000313" key="10">
    <source>
        <dbReference type="EMBL" id="SEQ59057.1"/>
    </source>
</evidence>
<dbReference type="SUPFAM" id="SSF50621">
    <property type="entry name" value="Alanine racemase C-terminal domain-like"/>
    <property type="match status" value="1"/>
</dbReference>
<evidence type="ECO:0000256" key="4">
    <source>
        <dbReference type="ARBA" id="ARBA00023239"/>
    </source>
</evidence>
<dbReference type="PRINTS" id="PR01179">
    <property type="entry name" value="ODADCRBXLASE"/>
</dbReference>
<comment type="pathway">
    <text evidence="5">Amine and polyamine biosynthesis; putrescine biosynthesis via L-ornithine pathway; putrescine from L-ornithine: step 1/1.</text>
</comment>
<comment type="cofactor">
    <cofactor evidence="1 8">
        <name>pyridoxal 5'-phosphate</name>
        <dbReference type="ChEBI" id="CHEBI:597326"/>
    </cofactor>
</comment>
<evidence type="ECO:0000259" key="9">
    <source>
        <dbReference type="Pfam" id="PF02784"/>
    </source>
</evidence>
<dbReference type="InterPro" id="IPR029066">
    <property type="entry name" value="PLP-binding_barrel"/>
</dbReference>
<evidence type="ECO:0000313" key="11">
    <source>
        <dbReference type="Proteomes" id="UP000182360"/>
    </source>
</evidence>
<dbReference type="Proteomes" id="UP000182360">
    <property type="component" value="Unassembled WGS sequence"/>
</dbReference>
<dbReference type="Pfam" id="PF02784">
    <property type="entry name" value="Orn_Arg_deC_N"/>
    <property type="match status" value="1"/>
</dbReference>
<proteinExistence type="inferred from homology"/>
<evidence type="ECO:0000256" key="3">
    <source>
        <dbReference type="ARBA" id="ARBA00022898"/>
    </source>
</evidence>
<dbReference type="InterPro" id="IPR022653">
    <property type="entry name" value="De-COase2_pyr-phos_BS"/>
</dbReference>
<dbReference type="PROSITE" id="PS00879">
    <property type="entry name" value="ODR_DC_2_2"/>
    <property type="match status" value="1"/>
</dbReference>
<name>A0A1H9HA10_9SPIR</name>